<protein>
    <submittedName>
        <fullName evidence="3">IS630 transposase-related protein</fullName>
    </submittedName>
</protein>
<keyword evidence="4" id="KW-1185">Reference proteome</keyword>
<evidence type="ECO:0000313" key="2">
    <source>
        <dbReference type="EMBL" id="WML89720.1"/>
    </source>
</evidence>
<dbReference type="InterPro" id="IPR009057">
    <property type="entry name" value="Homeodomain-like_sf"/>
</dbReference>
<dbReference type="Pfam" id="PF01710">
    <property type="entry name" value="HTH_Tnp_IS630"/>
    <property type="match status" value="1"/>
</dbReference>
<evidence type="ECO:0000313" key="4">
    <source>
        <dbReference type="Proteomes" id="UP001236657"/>
    </source>
</evidence>
<name>A0ABY9MTU7_9GAMM</name>
<dbReference type="EMBL" id="CP133218">
    <property type="protein sequence ID" value="WML92084.1"/>
    <property type="molecule type" value="Genomic_DNA"/>
</dbReference>
<dbReference type="SUPFAM" id="SSF46689">
    <property type="entry name" value="Homeodomain-like"/>
    <property type="match status" value="1"/>
</dbReference>
<dbReference type="EMBL" id="CP133218">
    <property type="protein sequence ID" value="WML89720.1"/>
    <property type="molecule type" value="Genomic_DNA"/>
</dbReference>
<dbReference type="Proteomes" id="UP001236657">
    <property type="component" value="Chromosome"/>
</dbReference>
<dbReference type="InterPro" id="IPR002622">
    <property type="entry name" value="Transposase_14"/>
</dbReference>
<organism evidence="3 4">
    <name type="scientific">Thiothrix lacustris</name>
    <dbReference type="NCBI Taxonomy" id="525917"/>
    <lineage>
        <taxon>Bacteria</taxon>
        <taxon>Pseudomonadati</taxon>
        <taxon>Pseudomonadota</taxon>
        <taxon>Gammaproteobacteria</taxon>
        <taxon>Thiotrichales</taxon>
        <taxon>Thiotrichaceae</taxon>
        <taxon>Thiothrix</taxon>
    </lineage>
</organism>
<gene>
    <name evidence="3" type="ORF">RCF98_07000</name>
    <name evidence="2" type="ORF">RCF98_12140</name>
</gene>
<reference evidence="3 4" key="1">
    <citation type="submission" date="2023-08" db="EMBL/GenBank/DDBJ databases">
        <title>New molecular markers tilS and rpoB for phylogenetic and monitoring studies of the genus Thiothrix biodiversity.</title>
        <authorList>
            <person name="Ravin N.V."/>
            <person name="Smolyakov D."/>
            <person name="Markov N.D."/>
            <person name="Beletsky A.V."/>
            <person name="Mardanov A.V."/>
            <person name="Rudenko T.S."/>
            <person name="Grabovich M.Y."/>
        </authorList>
    </citation>
    <scope>NUCLEOTIDE SEQUENCE [LARGE SCALE GENOMIC DNA]</scope>
    <source>
        <strain evidence="3 4">MK1</strain>
    </source>
</reference>
<evidence type="ECO:0000259" key="1">
    <source>
        <dbReference type="Pfam" id="PF01710"/>
    </source>
</evidence>
<dbReference type="RefSeq" id="WP_308392272.1">
    <property type="nucleotide sequence ID" value="NZ_CP133218.1"/>
</dbReference>
<feature type="domain" description="Transposase Synechocystis PCC 6803" evidence="1">
    <location>
        <begin position="11"/>
        <end position="57"/>
    </location>
</feature>
<sequence length="151" mass="17282">MINFLSIPMTTYSHDLRERAIKAYEQTGHKSNVCKTFSIARSTLDKWLALRIETGGLAPRPHRIRGYNHKVTDLAAFREWVESETPVERLADLIPRFEAHYGTPISYSNLHKWLQRIGWSHKKSHPLSTSQTARTLGLPMVVSALGRTTWA</sequence>
<evidence type="ECO:0000313" key="3">
    <source>
        <dbReference type="EMBL" id="WML92084.1"/>
    </source>
</evidence>
<proteinExistence type="predicted"/>
<accession>A0ABY9MTU7</accession>